<organism evidence="11 12">
    <name type="scientific">Mesorhabditis belari</name>
    <dbReference type="NCBI Taxonomy" id="2138241"/>
    <lineage>
        <taxon>Eukaryota</taxon>
        <taxon>Metazoa</taxon>
        <taxon>Ecdysozoa</taxon>
        <taxon>Nematoda</taxon>
        <taxon>Chromadorea</taxon>
        <taxon>Rhabditida</taxon>
        <taxon>Rhabditina</taxon>
        <taxon>Rhabditomorpha</taxon>
        <taxon>Rhabditoidea</taxon>
        <taxon>Rhabditidae</taxon>
        <taxon>Mesorhabditinae</taxon>
        <taxon>Mesorhabditis</taxon>
    </lineage>
</organism>
<dbReference type="PANTHER" id="PTHR12785:SF6">
    <property type="entry name" value="SPLICING FACTOR 3B SUBUNIT 2"/>
    <property type="match status" value="1"/>
</dbReference>
<comment type="similarity">
    <text evidence="2">Belongs to the ZPR1 family.</text>
</comment>
<dbReference type="SMART" id="SM00581">
    <property type="entry name" value="PSP"/>
    <property type="match status" value="1"/>
</dbReference>
<evidence type="ECO:0000256" key="2">
    <source>
        <dbReference type="ARBA" id="ARBA00008354"/>
    </source>
</evidence>
<evidence type="ECO:0000256" key="4">
    <source>
        <dbReference type="ARBA" id="ARBA00022737"/>
    </source>
</evidence>
<feature type="compositionally biased region" description="Basic and acidic residues" evidence="8">
    <location>
        <begin position="7"/>
        <end position="22"/>
    </location>
</feature>
<comment type="subcellular location">
    <subcellularLocation>
        <location evidence="1">Nucleus</location>
    </subcellularLocation>
</comment>
<evidence type="ECO:0000313" key="11">
    <source>
        <dbReference type="Proteomes" id="UP000887575"/>
    </source>
</evidence>
<dbReference type="GO" id="GO:0005634">
    <property type="term" value="C:nucleus"/>
    <property type="evidence" value="ECO:0007669"/>
    <property type="project" value="UniProtKB-SubCell"/>
</dbReference>
<dbReference type="NCBIfam" id="TIGR00310">
    <property type="entry name" value="ZPR1_znf"/>
    <property type="match status" value="2"/>
</dbReference>
<dbReference type="FunFam" id="2.20.25.420:FF:000001">
    <property type="entry name" value="Zinc finger protein ZPR1"/>
    <property type="match status" value="1"/>
</dbReference>
<evidence type="ECO:0000256" key="7">
    <source>
        <dbReference type="ARBA" id="ARBA00023242"/>
    </source>
</evidence>
<feature type="compositionally biased region" description="Basic and acidic residues" evidence="8">
    <location>
        <begin position="53"/>
        <end position="67"/>
    </location>
</feature>
<dbReference type="InterPro" id="IPR006568">
    <property type="entry name" value="PSP_pro-rich"/>
</dbReference>
<feature type="domain" description="Zinc finger ZPR1-type" evidence="10">
    <location>
        <begin position="844"/>
        <end position="1004"/>
    </location>
</feature>
<proteinExistence type="inferred from homology"/>
<dbReference type="GO" id="GO:0008270">
    <property type="term" value="F:zinc ion binding"/>
    <property type="evidence" value="ECO:0007669"/>
    <property type="project" value="UniProtKB-KW"/>
</dbReference>
<evidence type="ECO:0000256" key="6">
    <source>
        <dbReference type="ARBA" id="ARBA00022833"/>
    </source>
</evidence>
<dbReference type="Proteomes" id="UP000887575">
    <property type="component" value="Unassembled WGS sequence"/>
</dbReference>
<name>A0AAF3EXS1_9BILA</name>
<dbReference type="Pfam" id="PF04037">
    <property type="entry name" value="DUF382"/>
    <property type="match status" value="1"/>
</dbReference>
<feature type="compositionally biased region" description="Basic and acidic residues" evidence="8">
    <location>
        <begin position="473"/>
        <end position="483"/>
    </location>
</feature>
<feature type="domain" description="Zinc finger ZPR1-type" evidence="10">
    <location>
        <begin position="631"/>
        <end position="789"/>
    </location>
</feature>
<dbReference type="FunFam" id="2.20.25.420:FF:000002">
    <property type="entry name" value="Zinc finger protein ZPR1"/>
    <property type="match status" value="1"/>
</dbReference>
<dbReference type="InterPro" id="IPR056180">
    <property type="entry name" value="ZPR1_jr_dom"/>
</dbReference>
<keyword evidence="7" id="KW-0539">Nucleus</keyword>
<dbReference type="WBParaSite" id="MBELARI_LOCUS18342">
    <property type="protein sequence ID" value="MBELARI_LOCUS18342"/>
    <property type="gene ID" value="MBELARI_LOCUS18342"/>
</dbReference>
<feature type="region of interest" description="Disordered" evidence="8">
    <location>
        <begin position="418"/>
        <end position="492"/>
    </location>
</feature>
<protein>
    <submittedName>
        <fullName evidence="12">Uncharacterized protein</fullName>
    </submittedName>
</protein>
<evidence type="ECO:0000256" key="3">
    <source>
        <dbReference type="ARBA" id="ARBA00022723"/>
    </source>
</evidence>
<evidence type="ECO:0000256" key="5">
    <source>
        <dbReference type="ARBA" id="ARBA00022771"/>
    </source>
</evidence>
<keyword evidence="4" id="KW-0677">Repeat</keyword>
<feature type="compositionally biased region" description="Basic residues" evidence="8">
    <location>
        <begin position="23"/>
        <end position="37"/>
    </location>
</feature>
<evidence type="ECO:0000259" key="9">
    <source>
        <dbReference type="SMART" id="SM00581"/>
    </source>
</evidence>
<keyword evidence="6" id="KW-0862">Zinc</keyword>
<dbReference type="SMART" id="SM00709">
    <property type="entry name" value="Zpr1"/>
    <property type="match status" value="2"/>
</dbReference>
<feature type="region of interest" description="Disordered" evidence="8">
    <location>
        <begin position="556"/>
        <end position="604"/>
    </location>
</feature>
<reference evidence="12" key="1">
    <citation type="submission" date="2024-02" db="UniProtKB">
        <authorList>
            <consortium name="WormBaseParasite"/>
        </authorList>
    </citation>
    <scope>IDENTIFICATION</scope>
</reference>
<dbReference type="AlphaFoldDB" id="A0AAF3EXS1"/>
<dbReference type="FunFam" id="2.60.120.1040:FF:000001">
    <property type="entry name" value="Zinc finger protein ZPR1"/>
    <property type="match status" value="1"/>
</dbReference>
<dbReference type="Pfam" id="PF04046">
    <property type="entry name" value="PSP"/>
    <property type="match status" value="1"/>
</dbReference>
<dbReference type="InterPro" id="IPR004457">
    <property type="entry name" value="Znf_ZPR1"/>
</dbReference>
<dbReference type="InterPro" id="IPR007180">
    <property type="entry name" value="DUF382"/>
</dbReference>
<evidence type="ECO:0000256" key="1">
    <source>
        <dbReference type="ARBA" id="ARBA00004123"/>
    </source>
</evidence>
<keyword evidence="3" id="KW-0479">Metal-binding</keyword>
<feature type="region of interest" description="Disordered" evidence="8">
    <location>
        <begin position="1"/>
        <end position="67"/>
    </location>
</feature>
<sequence>MSSSSDEDVKNLSKKEIQEIERKKKRNKQKKQSKRRANAKDTKDSGIEVEPQDEPREGEKEAREKQAEDIADIVIDIEYVGEMPVLDQKDPNFTYFNQIFNTFKITGDEIKKEAEVKSEAFPVAKKSEDDSRALTEKIFQEEMLSNKEKEDHKLSKKKLRLMLQPSIAALKENTPRPDVVEWADVTSRDPHLLVAMKAYRNTVPVPRHWNAKRKYLAGKRGFERAPFQLPDYIRRTGIQEMRESLWEKEHSQNLKSVARERARPKLGKIDIDYQKLHDAFFKWQTKPFMSKMGELYYEGKEGEAQMRDLKPGNLSDELRIALGMPVGPNAQKFPPPWLIAMQRYGPPPSYPTLKIAGLSAPIPESCSFGYHAGGWGKPPVDDFGKPLYGDVFGLEVSHLADQEDENMIERRFWGEIGTDESSEEESEEEEEEEQPEKEPSGMKTPMGEGFATPSGIASGVVTAVSGMDTPETIELRKGRRADESTTGADTPAAAYHIIPEKKVDRVAGAMMASTHVYDLSKKQAMNEGGVEISLDPESMAELDPKKLEEKYEEVLRKQSKANAEGNEDFSDMVAEHSASQNRKRKAVDTKKTDKGSGKKQKDFKMAAGGQDTVYQALSADEPSAAPIEIESLCMQCHENGTTRLLLTTIPYYKAVILMSFECPHCGCKNNEIQSGEAVQEHGTEITLNVTEPADIRRQLVKSEYASIEVPSMQLTIPPKSQPGEVTTVEGVIQRVIDGLSQEQEERKKLHPELAEQIAEFLGKLQRLLDLREPWKLVLRDPTGNCYIQNPDPMHVDSRCIIAHYHRSLDETKLLGFADDQEVEEIAAPFGSEEEITQEVLHFPTNCDQCGAEGQTLMKPTEIPFFQMVIIMSFACDVCGHKSNEVKSGGAIREHGCRIELRIEEQVDLARDVLKSDTCGLEIPELELEVGYGALSGRFTTVEGLLMATKEQLQEQFKFFMGDSADDGQRTHIVALMETFDQIIALKKVVTIILDDPAGNSYIQSLSAPLDDPRLNKNFYVRSYEQNDELGLNDMKVENYGEMVPIEEENEEEIK</sequence>
<evidence type="ECO:0000256" key="8">
    <source>
        <dbReference type="SAM" id="MobiDB-lite"/>
    </source>
</evidence>
<feature type="compositionally biased region" description="Acidic residues" evidence="8">
    <location>
        <begin position="418"/>
        <end position="435"/>
    </location>
</feature>
<keyword evidence="11" id="KW-1185">Reference proteome</keyword>
<feature type="domain" description="PSP proline-rich" evidence="9">
    <location>
        <begin position="306"/>
        <end position="364"/>
    </location>
</feature>
<accession>A0AAF3EXS1</accession>
<feature type="compositionally biased region" description="Basic and acidic residues" evidence="8">
    <location>
        <begin position="586"/>
        <end position="604"/>
    </location>
</feature>
<dbReference type="PANTHER" id="PTHR12785">
    <property type="entry name" value="SPLICING FACTOR 3B"/>
    <property type="match status" value="1"/>
</dbReference>
<dbReference type="Gene3D" id="2.60.120.1040">
    <property type="entry name" value="ZPR1, A/B domain"/>
    <property type="match status" value="2"/>
</dbReference>
<evidence type="ECO:0000313" key="12">
    <source>
        <dbReference type="WBParaSite" id="MBELARI_LOCUS18342"/>
    </source>
</evidence>
<evidence type="ECO:0000259" key="10">
    <source>
        <dbReference type="SMART" id="SM00709"/>
    </source>
</evidence>
<dbReference type="InterPro" id="IPR042451">
    <property type="entry name" value="ZPR1_A/B_dom"/>
</dbReference>
<dbReference type="InterPro" id="IPR042452">
    <property type="entry name" value="ZPR1_Znf1/2"/>
</dbReference>
<dbReference type="Gene3D" id="2.20.25.420">
    <property type="entry name" value="ZPR1, zinc finger domain"/>
    <property type="match status" value="2"/>
</dbReference>
<dbReference type="Pfam" id="PF22794">
    <property type="entry name" value="jr-ZPR1"/>
    <property type="match status" value="2"/>
</dbReference>
<dbReference type="Pfam" id="PF03367">
    <property type="entry name" value="Zn_ribbon_ZPR1"/>
    <property type="match status" value="2"/>
</dbReference>
<dbReference type="InterPro" id="IPR052584">
    <property type="entry name" value="U2_snRNP_Complex_Component"/>
</dbReference>
<keyword evidence="5" id="KW-0863">Zinc-finger</keyword>